<comment type="caution">
    <text evidence="6">The sequence shown here is derived from an EMBL/GenBank/DDBJ whole genome shotgun (WGS) entry which is preliminary data.</text>
</comment>
<dbReference type="InterPro" id="IPR036388">
    <property type="entry name" value="WH-like_DNA-bd_sf"/>
</dbReference>
<dbReference type="GO" id="GO:0005829">
    <property type="term" value="C:cytosol"/>
    <property type="evidence" value="ECO:0007669"/>
    <property type="project" value="TreeGrafter"/>
</dbReference>
<dbReference type="Gene3D" id="2.60.120.10">
    <property type="entry name" value="Jelly Rolls"/>
    <property type="match status" value="1"/>
</dbReference>
<evidence type="ECO:0000313" key="6">
    <source>
        <dbReference type="EMBL" id="TKW64483.1"/>
    </source>
</evidence>
<organism evidence="6 7">
    <name type="scientific">Paracoccus denitrificans</name>
    <dbReference type="NCBI Taxonomy" id="266"/>
    <lineage>
        <taxon>Bacteria</taxon>
        <taxon>Pseudomonadati</taxon>
        <taxon>Pseudomonadota</taxon>
        <taxon>Alphaproteobacteria</taxon>
        <taxon>Rhodobacterales</taxon>
        <taxon>Paracoccaceae</taxon>
        <taxon>Paracoccus</taxon>
    </lineage>
</organism>
<dbReference type="AlphaFoldDB" id="A0A533I0B4"/>
<keyword evidence="3" id="KW-0804">Transcription</keyword>
<dbReference type="PANTHER" id="PTHR24567">
    <property type="entry name" value="CRP FAMILY TRANSCRIPTIONAL REGULATORY PROTEIN"/>
    <property type="match status" value="1"/>
</dbReference>
<protein>
    <submittedName>
        <fullName evidence="6">Crp/Fnr family transcriptional regulator</fullName>
    </submittedName>
</protein>
<dbReference type="Pfam" id="PF00027">
    <property type="entry name" value="cNMP_binding"/>
    <property type="match status" value="1"/>
</dbReference>
<evidence type="ECO:0000259" key="5">
    <source>
        <dbReference type="PROSITE" id="PS51063"/>
    </source>
</evidence>
<evidence type="ECO:0000256" key="3">
    <source>
        <dbReference type="ARBA" id="ARBA00023163"/>
    </source>
</evidence>
<dbReference type="Pfam" id="PF13545">
    <property type="entry name" value="HTH_Crp_2"/>
    <property type="match status" value="1"/>
</dbReference>
<keyword evidence="1" id="KW-0805">Transcription regulation</keyword>
<dbReference type="CDD" id="cd00038">
    <property type="entry name" value="CAP_ED"/>
    <property type="match status" value="1"/>
</dbReference>
<dbReference type="InterPro" id="IPR012318">
    <property type="entry name" value="HTH_CRP"/>
</dbReference>
<feature type="domain" description="Cyclic nucleotide-binding" evidence="4">
    <location>
        <begin position="12"/>
        <end position="134"/>
    </location>
</feature>
<evidence type="ECO:0000256" key="1">
    <source>
        <dbReference type="ARBA" id="ARBA00023015"/>
    </source>
</evidence>
<sequence length="221" mass="24531">MSTGDWTERFQGTRALPRGVRDRLLKVAQIRNYPKGQEVFGRRNIPDSLLFLLEGTIRVSQTSENGRDIVLYRVDAGESCVLTTACMLAEEAYNAEGLAESEISVVVLPRPAFDALVADEAAFRNFVFAAYSRRLIDLLRVVDDVAFGRIDVRLAERLLALVGGDREIAATHAQIATELGTAREVISRVLHDFQKRGFIAQSRGRIELTNKPALRELADSA</sequence>
<evidence type="ECO:0000256" key="2">
    <source>
        <dbReference type="ARBA" id="ARBA00023125"/>
    </source>
</evidence>
<dbReference type="InterPro" id="IPR050397">
    <property type="entry name" value="Env_Response_Regulators"/>
</dbReference>
<dbReference type="EMBL" id="VAFL01000023">
    <property type="protein sequence ID" value="TKW64483.1"/>
    <property type="molecule type" value="Genomic_DNA"/>
</dbReference>
<dbReference type="SUPFAM" id="SSF46785">
    <property type="entry name" value="Winged helix' DNA-binding domain"/>
    <property type="match status" value="1"/>
</dbReference>
<evidence type="ECO:0000259" key="4">
    <source>
        <dbReference type="PROSITE" id="PS50042"/>
    </source>
</evidence>
<dbReference type="InterPro" id="IPR018490">
    <property type="entry name" value="cNMP-bd_dom_sf"/>
</dbReference>
<evidence type="ECO:0000313" key="7">
    <source>
        <dbReference type="Proteomes" id="UP000315344"/>
    </source>
</evidence>
<dbReference type="GO" id="GO:0003677">
    <property type="term" value="F:DNA binding"/>
    <property type="evidence" value="ECO:0007669"/>
    <property type="project" value="UniProtKB-KW"/>
</dbReference>
<name>A0A533I0B4_PARDE</name>
<keyword evidence="2" id="KW-0238">DNA-binding</keyword>
<gene>
    <name evidence="6" type="ORF">DI616_18300</name>
</gene>
<dbReference type="PANTHER" id="PTHR24567:SF74">
    <property type="entry name" value="HTH-TYPE TRANSCRIPTIONAL REGULATOR ARCR"/>
    <property type="match status" value="1"/>
</dbReference>
<dbReference type="PROSITE" id="PS50042">
    <property type="entry name" value="CNMP_BINDING_3"/>
    <property type="match status" value="1"/>
</dbReference>
<dbReference type="InterPro" id="IPR014710">
    <property type="entry name" value="RmlC-like_jellyroll"/>
</dbReference>
<dbReference type="SMART" id="SM00419">
    <property type="entry name" value="HTH_CRP"/>
    <property type="match status" value="1"/>
</dbReference>
<reference evidence="6 7" key="1">
    <citation type="journal article" date="2017" name="Nat. Commun.">
        <title>In situ click chemistry generation of cyclooxygenase-2 inhibitors.</title>
        <authorList>
            <person name="Bhardwaj A."/>
            <person name="Kaur J."/>
            <person name="Wuest M."/>
            <person name="Wuest F."/>
        </authorList>
    </citation>
    <scope>NUCLEOTIDE SEQUENCE [LARGE SCALE GENOMIC DNA]</scope>
    <source>
        <strain evidence="6">S2_012_000_R3_94</strain>
    </source>
</reference>
<dbReference type="Gene3D" id="1.10.10.10">
    <property type="entry name" value="Winged helix-like DNA-binding domain superfamily/Winged helix DNA-binding domain"/>
    <property type="match status" value="1"/>
</dbReference>
<proteinExistence type="predicted"/>
<dbReference type="InterPro" id="IPR000595">
    <property type="entry name" value="cNMP-bd_dom"/>
</dbReference>
<feature type="domain" description="HTH crp-type" evidence="5">
    <location>
        <begin position="148"/>
        <end position="212"/>
    </location>
</feature>
<dbReference type="Proteomes" id="UP000315344">
    <property type="component" value="Unassembled WGS sequence"/>
</dbReference>
<dbReference type="SUPFAM" id="SSF51206">
    <property type="entry name" value="cAMP-binding domain-like"/>
    <property type="match status" value="1"/>
</dbReference>
<accession>A0A533I0B4</accession>
<dbReference type="GO" id="GO:0003700">
    <property type="term" value="F:DNA-binding transcription factor activity"/>
    <property type="evidence" value="ECO:0007669"/>
    <property type="project" value="TreeGrafter"/>
</dbReference>
<dbReference type="PROSITE" id="PS51063">
    <property type="entry name" value="HTH_CRP_2"/>
    <property type="match status" value="1"/>
</dbReference>
<dbReference type="InterPro" id="IPR036390">
    <property type="entry name" value="WH_DNA-bd_sf"/>
</dbReference>